<gene>
    <name evidence="2" type="ORF">GCM10010170_072290</name>
</gene>
<evidence type="ECO:0000256" key="1">
    <source>
        <dbReference type="SAM" id="Phobius"/>
    </source>
</evidence>
<proteinExistence type="predicted"/>
<evidence type="ECO:0000313" key="2">
    <source>
        <dbReference type="EMBL" id="GAA2371054.1"/>
    </source>
</evidence>
<feature type="transmembrane region" description="Helical" evidence="1">
    <location>
        <begin position="80"/>
        <end position="98"/>
    </location>
</feature>
<protein>
    <recommendedName>
        <fullName evidence="4">Integral membrane protein</fullName>
    </recommendedName>
</protein>
<dbReference type="Proteomes" id="UP001501444">
    <property type="component" value="Unassembled WGS sequence"/>
</dbReference>
<organism evidence="2 3">
    <name type="scientific">Dactylosporangium salmoneum</name>
    <dbReference type="NCBI Taxonomy" id="53361"/>
    <lineage>
        <taxon>Bacteria</taxon>
        <taxon>Bacillati</taxon>
        <taxon>Actinomycetota</taxon>
        <taxon>Actinomycetes</taxon>
        <taxon>Micromonosporales</taxon>
        <taxon>Micromonosporaceae</taxon>
        <taxon>Dactylosporangium</taxon>
    </lineage>
</organism>
<feature type="transmembrane region" description="Helical" evidence="1">
    <location>
        <begin position="55"/>
        <end position="74"/>
    </location>
</feature>
<feature type="transmembrane region" description="Helical" evidence="1">
    <location>
        <begin position="29"/>
        <end position="48"/>
    </location>
</feature>
<comment type="caution">
    <text evidence="2">The sequence shown here is derived from an EMBL/GenBank/DDBJ whole genome shotgun (WGS) entry which is preliminary data.</text>
</comment>
<keyword evidence="1" id="KW-0472">Membrane</keyword>
<dbReference type="EMBL" id="BAAARV010000071">
    <property type="protein sequence ID" value="GAA2371054.1"/>
    <property type="molecule type" value="Genomic_DNA"/>
</dbReference>
<evidence type="ECO:0008006" key="4">
    <source>
        <dbReference type="Google" id="ProtNLM"/>
    </source>
</evidence>
<name>A0ABP5UA71_9ACTN</name>
<keyword evidence="3" id="KW-1185">Reference proteome</keyword>
<keyword evidence="1" id="KW-0812">Transmembrane</keyword>
<keyword evidence="1" id="KW-1133">Transmembrane helix</keyword>
<accession>A0ABP5UA71</accession>
<sequence length="124" mass="13415">MLRLAGVAIQAAFVAAGMAYVRGPVWGLVVFIFVGLMFGIGAVSMSWVRRWSAKHVVADSLFIVPFIFLGLLIIPVLPWWAAALIALAAGSVLVPFMVRRRRIAEGRAASPAGNESRVWFGGFE</sequence>
<reference evidence="3" key="1">
    <citation type="journal article" date="2019" name="Int. J. Syst. Evol. Microbiol.">
        <title>The Global Catalogue of Microorganisms (GCM) 10K type strain sequencing project: providing services to taxonomists for standard genome sequencing and annotation.</title>
        <authorList>
            <consortium name="The Broad Institute Genomics Platform"/>
            <consortium name="The Broad Institute Genome Sequencing Center for Infectious Disease"/>
            <person name="Wu L."/>
            <person name="Ma J."/>
        </authorList>
    </citation>
    <scope>NUCLEOTIDE SEQUENCE [LARGE SCALE GENOMIC DNA]</scope>
    <source>
        <strain evidence="3">JCM 3272</strain>
    </source>
</reference>
<evidence type="ECO:0000313" key="3">
    <source>
        <dbReference type="Proteomes" id="UP001501444"/>
    </source>
</evidence>